<dbReference type="GO" id="GO:0005198">
    <property type="term" value="F:structural molecule activity"/>
    <property type="evidence" value="ECO:0007669"/>
    <property type="project" value="InterPro"/>
</dbReference>
<organism evidence="6 7">
    <name type="scientific">Paenibacillus dendrobii</name>
    <dbReference type="NCBI Taxonomy" id="2691084"/>
    <lineage>
        <taxon>Bacteria</taxon>
        <taxon>Bacillati</taxon>
        <taxon>Bacillota</taxon>
        <taxon>Bacilli</taxon>
        <taxon>Bacillales</taxon>
        <taxon>Paenibacillaceae</taxon>
        <taxon>Paenibacillus</taxon>
    </lineage>
</organism>
<evidence type="ECO:0000259" key="4">
    <source>
        <dbReference type="Pfam" id="PF00669"/>
    </source>
</evidence>
<dbReference type="Gene3D" id="1.20.1330.10">
    <property type="entry name" value="f41 fragment of flagellin, N-terminal domain"/>
    <property type="match status" value="1"/>
</dbReference>
<keyword evidence="7" id="KW-1185">Reference proteome</keyword>
<dbReference type="InterPro" id="IPR001492">
    <property type="entry name" value="Flagellin"/>
</dbReference>
<dbReference type="InterPro" id="IPR001029">
    <property type="entry name" value="Flagellin_N"/>
</dbReference>
<keyword evidence="6" id="KW-0969">Cilium</keyword>
<comment type="subcellular location">
    <subcellularLocation>
        <location evidence="1">Bacterial flagellum</location>
    </subcellularLocation>
</comment>
<reference evidence="6 7" key="1">
    <citation type="submission" date="2019-12" db="EMBL/GenBank/DDBJ databases">
        <title>Paenibacillus sp. nov., an endophytic bacterium isolated from the stem of Dendrobium.</title>
        <authorList>
            <person name="Zhao R."/>
        </authorList>
    </citation>
    <scope>NUCLEOTIDE SEQUENCE [LARGE SCALE GENOMIC DNA]</scope>
    <source>
        <strain evidence="6 7">HJL G12</strain>
    </source>
</reference>
<dbReference type="PANTHER" id="PTHR42792">
    <property type="entry name" value="FLAGELLIN"/>
    <property type="match status" value="1"/>
</dbReference>
<proteinExistence type="inferred from homology"/>
<dbReference type="AlphaFoldDB" id="A0A7X3IQW9"/>
<comment type="caution">
    <text evidence="6">The sequence shown here is derived from an EMBL/GenBank/DDBJ whole genome shotgun (WGS) entry which is preliminary data.</text>
</comment>
<dbReference type="Proteomes" id="UP000460318">
    <property type="component" value="Unassembled WGS sequence"/>
</dbReference>
<evidence type="ECO:0000259" key="5">
    <source>
        <dbReference type="Pfam" id="PF00700"/>
    </source>
</evidence>
<dbReference type="Pfam" id="PF00700">
    <property type="entry name" value="Flagellin_C"/>
    <property type="match status" value="1"/>
</dbReference>
<dbReference type="EMBL" id="WUBI01000004">
    <property type="protein sequence ID" value="MWV46607.1"/>
    <property type="molecule type" value="Genomic_DNA"/>
</dbReference>
<evidence type="ECO:0000313" key="6">
    <source>
        <dbReference type="EMBL" id="MWV46607.1"/>
    </source>
</evidence>
<feature type="domain" description="Flagellin N-terminal" evidence="4">
    <location>
        <begin position="6"/>
        <end position="140"/>
    </location>
</feature>
<evidence type="ECO:0000313" key="7">
    <source>
        <dbReference type="Proteomes" id="UP000460318"/>
    </source>
</evidence>
<evidence type="ECO:0000256" key="1">
    <source>
        <dbReference type="ARBA" id="ARBA00004365"/>
    </source>
</evidence>
<dbReference type="NCBIfam" id="TIGR02550">
    <property type="entry name" value="flagell_flgL"/>
    <property type="match status" value="1"/>
</dbReference>
<name>A0A7X3IQW9_9BACL</name>
<accession>A0A7X3IQW9</accession>
<keyword evidence="6" id="KW-0282">Flagellum</keyword>
<evidence type="ECO:0000256" key="3">
    <source>
        <dbReference type="ARBA" id="ARBA00023143"/>
    </source>
</evidence>
<feature type="domain" description="Flagellin C-terminal" evidence="5">
    <location>
        <begin position="219"/>
        <end position="291"/>
    </location>
</feature>
<protein>
    <submittedName>
        <fullName evidence="6">Flagellar hook-associated protein FlgL</fullName>
    </submittedName>
</protein>
<dbReference type="SUPFAM" id="SSF64518">
    <property type="entry name" value="Phase 1 flagellin"/>
    <property type="match status" value="1"/>
</dbReference>
<keyword evidence="3" id="KW-0975">Bacterial flagellum</keyword>
<dbReference type="InterPro" id="IPR013384">
    <property type="entry name" value="Flagell_FlgL"/>
</dbReference>
<evidence type="ECO:0000256" key="2">
    <source>
        <dbReference type="ARBA" id="ARBA00005709"/>
    </source>
</evidence>
<keyword evidence="6" id="KW-0966">Cell projection</keyword>
<dbReference type="InterPro" id="IPR046358">
    <property type="entry name" value="Flagellin_C"/>
</dbReference>
<dbReference type="GO" id="GO:0009424">
    <property type="term" value="C:bacterial-type flagellum hook"/>
    <property type="evidence" value="ECO:0007669"/>
    <property type="project" value="InterPro"/>
</dbReference>
<dbReference type="PANTHER" id="PTHR42792:SF1">
    <property type="entry name" value="FLAGELLAR HOOK-ASSOCIATED PROTEIN 3"/>
    <property type="match status" value="1"/>
</dbReference>
<dbReference type="PRINTS" id="PR00207">
    <property type="entry name" value="FLAGELLIN"/>
</dbReference>
<comment type="similarity">
    <text evidence="2">Belongs to the bacterial flagellin family.</text>
</comment>
<sequence length="301" mass="33124">MSLRVTSNMMSTQLMHNLNHNLNAMSDQQNQMSTGRKLNKPSDDPVGVTYALRYRSELSSNDQYQRNVDAALGWLDTTDSVMSQSEAVMSRIKALTVQASTGSNPQTALDSIESELQQLKQQLGELGNTQYNGKYIFNGQTYDKQPYNLGDPTSLAGTDTDTSGVEYTVGQGVTFQINTSGNEFFGSKSEDDNIFNVIDKLSTAMKNGKYDDISKEAANIDSRLQKMVSVHAEVGARTNRVELMQNRLSDENLNLTKLQSKTEDADIAKLTIQSSVSANIYQASLSVGAKIISPTLVDFIR</sequence>
<dbReference type="GO" id="GO:0071973">
    <property type="term" value="P:bacterial-type flagellum-dependent cell motility"/>
    <property type="evidence" value="ECO:0007669"/>
    <property type="project" value="InterPro"/>
</dbReference>
<gene>
    <name evidence="6" type="primary">flgL</name>
    <name evidence="6" type="ORF">GRF59_23650</name>
</gene>
<dbReference type="Pfam" id="PF00669">
    <property type="entry name" value="Flagellin_N"/>
    <property type="match status" value="1"/>
</dbReference>
<dbReference type="RefSeq" id="WP_160500175.1">
    <property type="nucleotide sequence ID" value="NZ_WUBI01000004.1"/>
</dbReference>